<protein>
    <submittedName>
        <fullName evidence="14">Sodium:solute symporter</fullName>
    </submittedName>
</protein>
<evidence type="ECO:0000313" key="14">
    <source>
        <dbReference type="EMBL" id="QYJ67765.1"/>
    </source>
</evidence>
<sequence length="566" mass="63309">MQLIDWIILSATLLFIVVYGAIKTRKSKNVNEYILGGNTTPWWTVGLSVMATQASAITFLSTPGQAYHDGMGFVQFYFGLPLAMVVICITFIPIYHKLKVYTAYEFLEQRFDVKTRTLASLLFLIQRGLGTGLTIYAPAIIMSSLLGWNLNLMNFLIGLMVIIYTVSGGTRAVNITQKQQMFIIMSGLFITFYIILSYLPEDLSFSNILHIAGANDKMNIVDFSFDPEKRYTIWSGIAGGFFLALAYFGTDQSQVQRYLSGKSIRESQMGLIMNGLLKVPMQFFILLIGVMVFIFFQFHAAPLHFNPNNVETINNSKYKADYNALEKELEVVAKEKKEISMLYVNQLNQDYENKELQNRVVALNGREKNLRDKAKGLIEKANSNAETNDKDYVFLYFILNFLPKGLVGLLLAVIFSAAMSSSASGLNALASTTAIDLYKRNVKQKSDAHYVNATKLFTLMWGTIAILFACVGTLFENLIQLVNIVGSIFYGTVLGIFLIAFYIKYVKAQAIFLGALISQATIFYIYYIDVVGFLWLNAIGAALTIVISLLLQSIINKTNNASAIAE</sequence>
<keyword evidence="9 13" id="KW-0472">Membrane</keyword>
<dbReference type="Proteomes" id="UP000825381">
    <property type="component" value="Chromosome"/>
</dbReference>
<dbReference type="InterPro" id="IPR001734">
    <property type="entry name" value="Na/solute_symporter"/>
</dbReference>
<evidence type="ECO:0000256" key="2">
    <source>
        <dbReference type="ARBA" id="ARBA00006434"/>
    </source>
</evidence>
<dbReference type="Pfam" id="PF00474">
    <property type="entry name" value="SSF"/>
    <property type="match status" value="2"/>
</dbReference>
<evidence type="ECO:0000256" key="6">
    <source>
        <dbReference type="ARBA" id="ARBA00022989"/>
    </source>
</evidence>
<feature type="transmembrane region" description="Helical" evidence="13">
    <location>
        <begin position="148"/>
        <end position="169"/>
    </location>
</feature>
<dbReference type="EMBL" id="CP080429">
    <property type="protein sequence ID" value="QYJ67765.1"/>
    <property type="molecule type" value="Genomic_DNA"/>
</dbReference>
<feature type="transmembrane region" description="Helical" evidence="13">
    <location>
        <begin position="74"/>
        <end position="96"/>
    </location>
</feature>
<accession>A0ABX8VAE6</accession>
<feature type="transmembrane region" description="Helical" evidence="13">
    <location>
        <begin position="181"/>
        <end position="199"/>
    </location>
</feature>
<feature type="transmembrane region" description="Helical" evidence="13">
    <location>
        <begin position="117"/>
        <end position="142"/>
    </location>
</feature>
<keyword evidence="15" id="KW-1185">Reference proteome</keyword>
<evidence type="ECO:0000256" key="4">
    <source>
        <dbReference type="ARBA" id="ARBA00022475"/>
    </source>
</evidence>
<dbReference type="CDD" id="cd11494">
    <property type="entry name" value="SLC5sbd_NIS-like_u2"/>
    <property type="match status" value="1"/>
</dbReference>
<dbReference type="PANTHER" id="PTHR42985:SF47">
    <property type="entry name" value="INTEGRAL MEMBRANE TRANSPORT PROTEIN"/>
    <property type="match status" value="1"/>
</dbReference>
<feature type="transmembrane region" description="Helical" evidence="13">
    <location>
        <begin position="481"/>
        <end position="503"/>
    </location>
</feature>
<comment type="subcellular location">
    <subcellularLocation>
        <location evidence="1">Cell membrane</location>
        <topology evidence="1">Multi-pass membrane protein</topology>
    </subcellularLocation>
</comment>
<evidence type="ECO:0000256" key="7">
    <source>
        <dbReference type="ARBA" id="ARBA00023053"/>
    </source>
</evidence>
<dbReference type="InterPro" id="IPR038377">
    <property type="entry name" value="Na/Glc_symporter_sf"/>
</dbReference>
<feature type="transmembrane region" description="Helical" evidence="13">
    <location>
        <begin position="510"/>
        <end position="527"/>
    </location>
</feature>
<feature type="transmembrane region" description="Helical" evidence="13">
    <location>
        <begin position="271"/>
        <end position="296"/>
    </location>
</feature>
<feature type="transmembrane region" description="Helical" evidence="13">
    <location>
        <begin position="533"/>
        <end position="551"/>
    </location>
</feature>
<keyword evidence="8" id="KW-0406">Ion transport</keyword>
<dbReference type="RefSeq" id="WP_220640110.1">
    <property type="nucleotide sequence ID" value="NZ_CP080429.1"/>
</dbReference>
<reference evidence="14 15" key="1">
    <citation type="submission" date="2021-07" db="EMBL/GenBank/DDBJ databases">
        <title>Flavobacterium WSW3-B6 sp.nov, isolated from seaweed.</title>
        <authorList>
            <person name="Muhammad N."/>
            <person name="Ho H."/>
            <person name="Lee Y.-J."/>
            <person name="Nguyen T."/>
            <person name="Ho J."/>
            <person name="Kim S.-G."/>
        </authorList>
    </citation>
    <scope>NUCLEOTIDE SEQUENCE [LARGE SCALE GENOMIC DNA]</scope>
    <source>
        <strain evidence="14 15">WSW3-B6</strain>
    </source>
</reference>
<evidence type="ECO:0000256" key="9">
    <source>
        <dbReference type="ARBA" id="ARBA00023136"/>
    </source>
</evidence>
<dbReference type="InterPro" id="IPR051163">
    <property type="entry name" value="Sodium:Solute_Symporter_SSF"/>
</dbReference>
<evidence type="ECO:0000256" key="10">
    <source>
        <dbReference type="ARBA" id="ARBA00023201"/>
    </source>
</evidence>
<feature type="transmembrane region" description="Helical" evidence="13">
    <location>
        <begin position="456"/>
        <end position="475"/>
    </location>
</feature>
<comment type="similarity">
    <text evidence="2 11">Belongs to the sodium:solute symporter (SSF) (TC 2.A.21) family.</text>
</comment>
<evidence type="ECO:0000256" key="8">
    <source>
        <dbReference type="ARBA" id="ARBA00023065"/>
    </source>
</evidence>
<proteinExistence type="inferred from homology"/>
<evidence type="ECO:0000313" key="15">
    <source>
        <dbReference type="Proteomes" id="UP000825381"/>
    </source>
</evidence>
<gene>
    <name evidence="14" type="ORF">K1I41_09455</name>
</gene>
<name>A0ABX8VAE6_9FLAO</name>
<evidence type="ECO:0000256" key="13">
    <source>
        <dbReference type="SAM" id="Phobius"/>
    </source>
</evidence>
<keyword evidence="10" id="KW-0739">Sodium transport</keyword>
<evidence type="ECO:0000256" key="12">
    <source>
        <dbReference type="SAM" id="Coils"/>
    </source>
</evidence>
<evidence type="ECO:0000256" key="1">
    <source>
        <dbReference type="ARBA" id="ARBA00004651"/>
    </source>
</evidence>
<feature type="coiled-coil region" evidence="12">
    <location>
        <begin position="315"/>
        <end position="373"/>
    </location>
</feature>
<feature type="transmembrane region" description="Helical" evidence="13">
    <location>
        <begin position="42"/>
        <end position="62"/>
    </location>
</feature>
<evidence type="ECO:0000256" key="11">
    <source>
        <dbReference type="RuleBase" id="RU362091"/>
    </source>
</evidence>
<dbReference type="PROSITE" id="PS50283">
    <property type="entry name" value="NA_SOLUT_SYMP_3"/>
    <property type="match status" value="1"/>
</dbReference>
<dbReference type="PANTHER" id="PTHR42985">
    <property type="entry name" value="SODIUM-COUPLED MONOCARBOXYLATE TRANSPORTER"/>
    <property type="match status" value="1"/>
</dbReference>
<feature type="transmembrane region" description="Helical" evidence="13">
    <location>
        <begin position="6"/>
        <end position="22"/>
    </location>
</feature>
<keyword evidence="3" id="KW-0813">Transport</keyword>
<keyword evidence="4" id="KW-1003">Cell membrane</keyword>
<keyword evidence="7" id="KW-0915">Sodium</keyword>
<feature type="transmembrane region" description="Helical" evidence="13">
    <location>
        <begin position="231"/>
        <end position="250"/>
    </location>
</feature>
<keyword evidence="12" id="KW-0175">Coiled coil</keyword>
<evidence type="ECO:0000256" key="5">
    <source>
        <dbReference type="ARBA" id="ARBA00022692"/>
    </source>
</evidence>
<keyword evidence="6 13" id="KW-1133">Transmembrane helix</keyword>
<organism evidence="14 15">
    <name type="scientific">Flavobacterium litorale</name>
    <dbReference type="NCBI Taxonomy" id="2856519"/>
    <lineage>
        <taxon>Bacteria</taxon>
        <taxon>Pseudomonadati</taxon>
        <taxon>Bacteroidota</taxon>
        <taxon>Flavobacteriia</taxon>
        <taxon>Flavobacteriales</taxon>
        <taxon>Flavobacteriaceae</taxon>
        <taxon>Flavobacterium</taxon>
    </lineage>
</organism>
<dbReference type="Gene3D" id="1.20.1730.10">
    <property type="entry name" value="Sodium/glucose cotransporter"/>
    <property type="match status" value="1"/>
</dbReference>
<evidence type="ECO:0000256" key="3">
    <source>
        <dbReference type="ARBA" id="ARBA00022448"/>
    </source>
</evidence>
<keyword evidence="5 13" id="KW-0812">Transmembrane</keyword>